<feature type="domain" description="Carrier" evidence="7">
    <location>
        <begin position="975"/>
        <end position="1049"/>
    </location>
</feature>
<evidence type="ECO:0000256" key="4">
    <source>
        <dbReference type="ARBA" id="ARBA00022553"/>
    </source>
</evidence>
<dbReference type="InterPro" id="IPR036736">
    <property type="entry name" value="ACP-like_sf"/>
</dbReference>
<evidence type="ECO:0000256" key="3">
    <source>
        <dbReference type="ARBA" id="ARBA00022450"/>
    </source>
</evidence>
<dbReference type="Pfam" id="PF00975">
    <property type="entry name" value="Thioesterase"/>
    <property type="match status" value="1"/>
</dbReference>
<dbReference type="CDD" id="cd19543">
    <property type="entry name" value="DCL_NRPS"/>
    <property type="match status" value="2"/>
</dbReference>
<comment type="cofactor">
    <cofactor evidence="1">
        <name>pantetheine 4'-phosphate</name>
        <dbReference type="ChEBI" id="CHEBI:47942"/>
    </cofactor>
</comment>
<gene>
    <name evidence="8" type="ORF">OG549_20395</name>
</gene>
<proteinExistence type="inferred from homology"/>
<dbReference type="InterPro" id="IPR001031">
    <property type="entry name" value="Thioesterase"/>
</dbReference>
<dbReference type="GO" id="GO:0044550">
    <property type="term" value="P:secondary metabolite biosynthetic process"/>
    <property type="evidence" value="ECO:0007669"/>
    <property type="project" value="TreeGrafter"/>
</dbReference>
<name>A0AAU2V5U8_9ACTN</name>
<dbReference type="InterPro" id="IPR045851">
    <property type="entry name" value="AMP-bd_C_sf"/>
</dbReference>
<dbReference type="InterPro" id="IPR020802">
    <property type="entry name" value="TesA-like"/>
</dbReference>
<dbReference type="PROSITE" id="PS50075">
    <property type="entry name" value="CARRIER"/>
    <property type="match status" value="4"/>
</dbReference>
<dbReference type="PROSITE" id="PS00012">
    <property type="entry name" value="PHOSPHOPANTETHEINE"/>
    <property type="match status" value="3"/>
</dbReference>
<dbReference type="SUPFAM" id="SSF47336">
    <property type="entry name" value="ACP-like"/>
    <property type="match status" value="4"/>
</dbReference>
<evidence type="ECO:0000256" key="2">
    <source>
        <dbReference type="ARBA" id="ARBA00006432"/>
    </source>
</evidence>
<dbReference type="Gene3D" id="3.30.559.10">
    <property type="entry name" value="Chloramphenicol acetyltransferase-like domain"/>
    <property type="match status" value="6"/>
</dbReference>
<dbReference type="NCBIfam" id="TIGR01733">
    <property type="entry name" value="AA-adenyl-dom"/>
    <property type="match status" value="4"/>
</dbReference>
<keyword evidence="3" id="KW-0596">Phosphopantetheine</keyword>
<dbReference type="SUPFAM" id="SSF56801">
    <property type="entry name" value="Acetyl-CoA synthetase-like"/>
    <property type="match status" value="4"/>
</dbReference>
<dbReference type="PANTHER" id="PTHR45527:SF1">
    <property type="entry name" value="FATTY ACID SYNTHASE"/>
    <property type="match status" value="1"/>
</dbReference>
<dbReference type="Gene3D" id="3.40.50.1820">
    <property type="entry name" value="alpha/beta hydrolase"/>
    <property type="match status" value="1"/>
</dbReference>
<dbReference type="GO" id="GO:0003824">
    <property type="term" value="F:catalytic activity"/>
    <property type="evidence" value="ECO:0007669"/>
    <property type="project" value="InterPro"/>
</dbReference>
<dbReference type="GO" id="GO:0008610">
    <property type="term" value="P:lipid biosynthetic process"/>
    <property type="evidence" value="ECO:0007669"/>
    <property type="project" value="UniProtKB-ARBA"/>
</dbReference>
<dbReference type="NCBIfam" id="NF003417">
    <property type="entry name" value="PRK04813.1"/>
    <property type="match status" value="4"/>
</dbReference>
<keyword evidence="4" id="KW-0597">Phosphoprotein</keyword>
<dbReference type="FunFam" id="2.30.38.10:FF:000001">
    <property type="entry name" value="Non-ribosomal peptide synthetase PvdI"/>
    <property type="match status" value="3"/>
</dbReference>
<keyword evidence="6" id="KW-0045">Antibiotic biosynthesis</keyword>
<dbReference type="CDD" id="cd05930">
    <property type="entry name" value="A_NRPS"/>
    <property type="match status" value="4"/>
</dbReference>
<dbReference type="Gene3D" id="3.40.50.980">
    <property type="match status" value="8"/>
</dbReference>
<dbReference type="InterPro" id="IPR023213">
    <property type="entry name" value="CAT-like_dom_sf"/>
</dbReference>
<sequence>MSYAQRRLWFLDRFEGASATYNVPLALHLTGDLDTDALTTALRDVVARHETLRTLLFEEAGIPYQRILPVEEAVLDVPVLDVSPDEVDHTIKDTISYAFDLYAEIPIRACVLRHAPDAHVLVLLFHHIAADGESAVPLLRDLSTAYTARRAGHAPGWEELQVQYSDYTLWQRDLLGDEKDPESLLSTQLAYWSEQLTGMDQPLNLPLDRPRPAVATHDGGHVEFRIEPELRAAVEQLAQERGLSVSMVMQAVLAVLLHHLGGGDDIPIGAPIAGRVDEDLADLIGFFVNTWVLRVELPGNPTFEDVLDQVMDKALGAYDHQDAPFEMLVDRLSPERSTAYNPLFQVFFAWQNITRPEIDLPGLDARLDFEQLGTQTAKFDLEFNVAPAEDGGARGTIEYATELFNHATADAIGARYVRVLRALLADPSAPVRRIDALDPAEHRGLTEANATDTPVPDATLVELFERRVVQGPGAVAVVFEGVGVTYGQVNARANRLARELVGRGAGPGAVVGLALPRSVDLVVGMLAVLKSGAAYLPIDPKYPSHRLAHILAEAKPQLVLTDSGTLSVLPESDVPALFIGDVDLDSASEDAVACTDLTNRDRLGALHRDNLAYVMYTSGSSGTPKGVAVTHHNVVNGISHLAALIQAGPGRMALAGTSVNFDVSVFEILTNLCHGGTIEVVRDVLALGERPDWQGHIVSTVPSAFAELLDQIADNTTLDTVVFAGEALPASLVARMRQARPDIKVINAYGQTESFYATTFCVHDDAVWESSGSAPIGAPLGNMRTYVLGPALQPVPAGVTGELYVGGQVAAGYLNRPGLTAERFVADPYGEPGARMYRTGDLARWNASGELEYVGRADSQVKVRGFRIEPGEVEAALTAHPAVAQAAVIAREGAGTGAKQLVGYVVPAFTSDKDSHDFRSGIEAAELRAHASRLLPDFMVPSAFVVLDRLPLMPNGKLDHKALPEPEFTGGTYRAPGTAREKILADVYAEVLGLDRVGVDDDFFAVGGDSIRSIQVVSRARNQGLEVTPRKIFEQRTVAALAEVATSDDGMGPKLEELEGGGTGSFPLLPIAKYMAELGGGYDRFSMSLAVELPLGIDGAGLAGTLGAVFDRHDILRSRLVMEGAGVVEVAPQGSVDTAALIHRVEWAGGWDESWQLRAQVELDEATGRLDTAGGVMAQFVWFAPVDGSVAGRLLIALHHLVVDGVSWRILLPDLAEAWRQVSVGKVPELAPVGTSVRRWTHALIEEANSPARTAEMDLWRSILDGPDPLLGTRPLDPAVDTRSALDYVQLQLPADVTEALLTRVPAAFHGGVNDGLLAALALAVARWRRERGVEESSTLIKLEGHGREQEVVPGADLSNTVGWFTSMFPVRLDVAGFDLDEAFAGGRAAGQVVKAVKEQLLAIPDKGLGFGLLRYLNEETAAELARYSAGQIGFNYLGRFSSADMPEDLRGHGFTQLSEMSAPLDADMPAMSTLELNSMVIDTEQGARLDVSAGFPAGLLAPEDVRELIDLWFAALEALARHTADPTAGGLTPSDLPLVTVSQEDIETWENDYPAVSDVWPMTPLQAGLLFHTLLNDESWDAYQMQMAFHIEGEVDPARMRAAGQALLDRHANLRTAFVHDANGNQVQIVVDDIDVPWQETDLSHLDEQTRAEAFDRFLAEDHARSFDPAAPPMLRLTLVKTGQSTSELVLTASHVLFDGWSLPILMQDILRLYGSAGDASVLPRVRGFKDFLIHLSRQDDEETARAWAEELAGVDEPTLLVPGAATQEGSSGIGHIQLPLPLEEIRDLNRRASELGITVNTLVQGAWAILLGQLTGRQDVVFGATVSGRPPTVTDVDSMVGMFINTLPVRVEYSPADTLADVLRTLQRRQAALLDHHHYGLTDIHRTTGLSTLFDTLVVFESYPVDRDGLSDANSAAGIAFTGIRPSTGTHYPLTVMADADPHLRLTLQYQEHVLDRQTVDTIAARLVRVLRQLIADPDLPVGRVDILEPSERVRLLEHFNDTDAATPAVTLPALFEAQAAQSPDAVAVVFEGTELTYAQVNARANRLAREMAGLGVGPESVVALSLPRSAELVTALLAVLKSGAAYLPIDPKYPSHRLEYILTEAAPQLALTDRATVGLLPLGDTPVLHLDDVDFDGVDQDSDAGVGNLTDADRRTPLRPQHLAYVMYTSGSTGAPKGVSITHHNVVNGVTQLAGHINAGPGRRALAGTSINFDVSAFEIFTTLCTGGTVEVVRDVLVLGERAGWHGNVLSTVPSAFAELLDQIADGTQVDFLVFAGEALPADLVTRARAAFPDVQIINAYGQTESFYATTFTASGTPRSLGAVPIGAPLGNMRAYILNSGLQPVPAGVTGELYVGGNVGRGYLGRPGLTAERFVADPYGEPGSRMYRTGDLARWNEHGELEYAGRGDSQVKVRGFRVEPGEVEAAVVAHPDVAQAVVVARTSPAVAAGKQLVAYVVPTERGGVTAEELREAVAAGLPDFMVPSAFMVIDRLPLMPNGKLDRAALPEPEFTAGVYRAPRTAAEQSLAELFAEVLGVERVGIDDNFFTLGGHSLLATRLISRVRTVLGAELPIKTVFAAPSVAELSAHLSAGVAVRPALKRLTTRPEQPPLSFAQRRLWFIDKFEGPSATYNIPLNLKLTGDLDTDALAAALGDVVARHESLRTVFGEDAKGIPFQRIVPTHEASLEVPVVDVATDALQAAIAETAEHTFALDREIPVRARILRTGEQEHILSLVIHHIAGDGESMAPLIREVSAAYGARREGRTPHFAELPVQYADYALWQRELLGDNTDPDSVLFQQSAYWRDELTGIPEPLRLPTDRPRPPKASHQGDMTEFTVEPALFAAVEKLARDRDVTVSMVMQSVLAVLLHQLGAGDDIPIGAPIAGRTDDALDGLIGFFVNTWVLRAELAGNPTFDELIAQVKEKALGAYGNQDAPFERLVELLNPDRSTAYHPLFQVMFAWQNFAQADFDLPGLRVDFVPVVTGTAKFDLFFNLTEVTTPAGREAQGLIEYATDLFDRSTAEVLATRFLRVLRALVTDPAAPVGLVDVLDPIERERLLHGHNETLTPVPSHTLPALFERRVAQGPGAVAVVFEGVGVTYGQVNARANRLARELVGRGAGPGAVVGLALPRSVDLVVGMLAVLKSGAAYLPIDPKYPSHRLAHILAEAKPQLVLTDSGTLSVLPESDVPALFIGDVDLDSASEDAVACTDLTNRDRLGALHRDNLAYVMYTSGSSGTPKGVAVTHHNVVNGISHLAALIQAGPGRMALAGTSVNFDVSVFEILTNLCHGGTIEVVRDVLALGERPDWQGHIVSTVPSAFAELLDQIADNTTLDTVVFAGEALPASLVARMRQARPDIKVINAYGQTESFYATTFCVHDDAVWESSGSAPIGAPLGNMRTYVLGPALQPVPAGVTGELYVGGQVAAGYLNRPGLTAERFVADPYGEPGARMYRTGDLARWNASGELEYVGRADSQVKVRGFRIEPGEVEAAVVAHPGVAQAAVVVRASAGGAKQLVGYVVPVGAGRPEGAESVGETDYDLTAGVSSRDLRAFLGQRLPEFMVPSAFVVLDRLPLMPNGKLDHKALPEPEFTGGTYRAPGTAQEKILADVYAEVLGLDRVGVDDDFFAVGGDSIRSIQVVTRARNQGIEVTPRQIFEQRTVAELALVARDTGTTVALEEFEGGGTGSFPLLPIAKYMAELGGGYDRFSMSLAVELPLGIDGAGLAGTLGAVFDRHDILRSRLVMEGEGVVEVAPKGSVDTAALIHRVEWAGGWDESWQVRAQAELDEATGRLDTAGGVMAQFVWFAPVDGSVAGRLLIALHHLVVDGVSWRILLPDLAEAWRQVSVGKAPELAPVGTSVRRWTHALIEEANSPARAAEMDLWRSILDGPDPLLGTRPLDPTVDLLSTQEQFTVRLPVAVTEALLTRVPAAFHGGVNDGLLAALALAVARWRRERGVVESSTLIKLEGHGREQEVVPGADLSNTVGWFTSMFPVRLDVAGFDLDEAFAGGRAAGQVVKAVKEQLLAIPDKGLGFGLLRYLNEETAAELARYSAGQIGFNYLGRFSSADMPEDLRGHGFTQIPDLDLAADLDADMPAMSTIEINSAVIDTDLGAQLDAVVGFPSGLFTQSEVQELADLWFAALEALARHTADPTAGGRTPSDLPLATVGQQEIEVWEQQYPGLADVWPLTALQSGLLFQSLLNDDDAIDAYQMQIAFHIGGTVDPARMRAAGQALLDRYPNLRTAFVHDADGNQVQIVVDDIDVPWQEIDLSHLPEEERTAAFERFLAEDHHRHFDPVRPPLLRFALLVMGPDKAELVLTAHHVLFDGWSFPIIMTDLLRLYGSGGDGAVLPRTRGYRDFLVWLSQQDHEETARTWARELAGMDEPTLVAPVTARPGDDVDDSAAGQVDVVLPMDEARLLNRRASELGITVNTLLQGAWAILIGELTGRQDVLFGATVSGRPPAVTDVDSMVGLFINTLPVRASYGPGDTLAGMLQNLQKRQAALLDHHHYGLAEIHRATGLSTLFDTLVVFESYPVDQEGLSDANTAGGISFTGIRPFSGTHYPLTLMADADPYLRLQLQYKESVFDRATVESLAGSLQRILGQLAEDPARHIGQVDVLDPAERDRLLNQFNHADTPTPQVTIPELFAQQVNATPDAEAVVCDGVSLTYRELDERAGRLAQVLTGHGVGPETVVAVALPRSTDLVAGLLAVLKAGGAYLPIDPRYPSHRLEYILNQAAPQLVLTDTATVPVLPNGDVPLLLLDETDLTGDQVRTEGPAIRGALLRPQHLAYVMYTSGSTGAPKGVAITHSNVVNGVLRLAARIGAAPGRRMLAGTSVNFDVSAFEIFTTLCTGGVVEVVRDVLALSEREDWDGNVISTVPSVFAELVDQLAGQTNIDTLVFAGEALPAGLVRQIRETFPGVKMVNAYGQSESFYATTFTVPEAGEWDGSGSAPIGSPLGHVRAYVLGPGLAPVKVGVVGELYIAGDVGRGYRGRADLTAERFVAGPFGPAGERMYRTGDLARWNDRGQLEYVGRGDAQVKIRGFRIEPGEVEAALVAHPAVAQAAVVALEGRGTGKQLVGYVVGAGPEGLDAETLRAFATEKLPAYMVPAAFMVLDRLPLTPNGKLDRSALPAPEFAGQEYRAPRTPTEEALADLFADILGVDRVGIDDDFFALGGHSLLATRLNSRIRSRLGSALPMRAVFQAPTVAELAARMESPDEATENADPFARVMTIKSGGDREPLWFIHLAGGLAWPYLNFTAKLPNDRPSYGIQARGLDGETPLPGRLEDLVNDYIDQIFSYQKEGPYHLIGWSFGGVVAHAMAAELQKRGHEVALLGLLDSAPSGHFSDNADLELDQVRGLLKDHTGTLAGSEEERLLEIASAIVVNNVAMLKRFDQPVFEGNALFFNATLNPEAPYMDQWKAHITGTLRVHDIPGTHYEICTPEHAPAVTAAIAEALDAL</sequence>
<dbReference type="GO" id="GO:0072330">
    <property type="term" value="P:monocarboxylic acid biosynthetic process"/>
    <property type="evidence" value="ECO:0007669"/>
    <property type="project" value="UniProtKB-ARBA"/>
</dbReference>
<dbReference type="Gene3D" id="3.30.300.30">
    <property type="match status" value="4"/>
</dbReference>
<protein>
    <submittedName>
        <fullName evidence="8">Amino acid adenylation domain-containing protein</fullName>
    </submittedName>
</protein>
<feature type="domain" description="Carrier" evidence="7">
    <location>
        <begin position="3597"/>
        <end position="3671"/>
    </location>
</feature>
<dbReference type="SMART" id="SM00823">
    <property type="entry name" value="PKS_PP"/>
    <property type="match status" value="4"/>
</dbReference>
<dbReference type="Pfam" id="PF13193">
    <property type="entry name" value="AMP-binding_C"/>
    <property type="match status" value="4"/>
</dbReference>
<evidence type="ECO:0000259" key="7">
    <source>
        <dbReference type="PROSITE" id="PS50075"/>
    </source>
</evidence>
<dbReference type="GO" id="GO:0043041">
    <property type="term" value="P:amino acid activation for nonribosomal peptide biosynthetic process"/>
    <property type="evidence" value="ECO:0007669"/>
    <property type="project" value="TreeGrafter"/>
</dbReference>
<dbReference type="FunFam" id="3.30.300.30:FF:000010">
    <property type="entry name" value="Enterobactin synthetase component F"/>
    <property type="match status" value="4"/>
</dbReference>
<dbReference type="NCBIfam" id="TIGR01720">
    <property type="entry name" value="NRPS-para261"/>
    <property type="match status" value="2"/>
</dbReference>
<evidence type="ECO:0000256" key="1">
    <source>
        <dbReference type="ARBA" id="ARBA00001957"/>
    </source>
</evidence>
<evidence type="ECO:0000256" key="6">
    <source>
        <dbReference type="ARBA" id="ARBA00023194"/>
    </source>
</evidence>
<dbReference type="SMART" id="SM00824">
    <property type="entry name" value="PKS_TE"/>
    <property type="match status" value="1"/>
</dbReference>
<accession>A0AAU2V5U8</accession>
<dbReference type="InterPro" id="IPR025110">
    <property type="entry name" value="AMP-bd_C"/>
</dbReference>
<evidence type="ECO:0000313" key="8">
    <source>
        <dbReference type="EMBL" id="WTW62816.1"/>
    </source>
</evidence>
<dbReference type="PROSITE" id="PS00455">
    <property type="entry name" value="AMP_BINDING"/>
    <property type="match status" value="4"/>
</dbReference>
<dbReference type="EMBL" id="CP108318">
    <property type="protein sequence ID" value="WTW62816.1"/>
    <property type="molecule type" value="Genomic_DNA"/>
</dbReference>
<dbReference type="PANTHER" id="PTHR45527">
    <property type="entry name" value="NONRIBOSOMAL PEPTIDE SYNTHETASE"/>
    <property type="match status" value="1"/>
</dbReference>
<dbReference type="FunFam" id="1.10.1200.10:FF:000005">
    <property type="entry name" value="Nonribosomal peptide synthetase 1"/>
    <property type="match status" value="2"/>
</dbReference>
<keyword evidence="5" id="KW-0677">Repeat</keyword>
<dbReference type="Gene3D" id="3.30.559.30">
    <property type="entry name" value="Nonribosomal peptide synthetase, condensation domain"/>
    <property type="match status" value="6"/>
</dbReference>
<dbReference type="InterPro" id="IPR009081">
    <property type="entry name" value="PP-bd_ACP"/>
</dbReference>
<dbReference type="SUPFAM" id="SSF52777">
    <property type="entry name" value="CoA-dependent acyltransferases"/>
    <property type="match status" value="12"/>
</dbReference>
<dbReference type="GO" id="GO:0005829">
    <property type="term" value="C:cytosol"/>
    <property type="evidence" value="ECO:0007669"/>
    <property type="project" value="TreeGrafter"/>
</dbReference>
<dbReference type="InterPro" id="IPR001242">
    <property type="entry name" value="Condensation_dom"/>
</dbReference>
<dbReference type="InterPro" id="IPR006162">
    <property type="entry name" value="Ppantetheine_attach_site"/>
</dbReference>
<dbReference type="GO" id="GO:0031177">
    <property type="term" value="F:phosphopantetheine binding"/>
    <property type="evidence" value="ECO:0007669"/>
    <property type="project" value="InterPro"/>
</dbReference>
<dbReference type="InterPro" id="IPR000873">
    <property type="entry name" value="AMP-dep_synth/lig_dom"/>
</dbReference>
<organism evidence="8">
    <name type="scientific">Streptomyces sp. NBC_00003</name>
    <dbReference type="NCBI Taxonomy" id="2903608"/>
    <lineage>
        <taxon>Bacteria</taxon>
        <taxon>Bacillati</taxon>
        <taxon>Actinomycetota</taxon>
        <taxon>Actinomycetes</taxon>
        <taxon>Kitasatosporales</taxon>
        <taxon>Streptomycetaceae</taxon>
        <taxon>Streptomyces</taxon>
    </lineage>
</organism>
<evidence type="ECO:0000256" key="5">
    <source>
        <dbReference type="ARBA" id="ARBA00022737"/>
    </source>
</evidence>
<comment type="similarity">
    <text evidence="2">Belongs to the ATP-dependent AMP-binding enzyme family.</text>
</comment>
<dbReference type="FunFam" id="1.10.1200.10:FF:000016">
    <property type="entry name" value="Non-ribosomal peptide synthase"/>
    <property type="match status" value="2"/>
</dbReference>
<feature type="domain" description="Carrier" evidence="7">
    <location>
        <begin position="2520"/>
        <end position="2595"/>
    </location>
</feature>
<dbReference type="FunFam" id="3.40.50.980:FF:000001">
    <property type="entry name" value="Non-ribosomal peptide synthetase"/>
    <property type="match status" value="4"/>
</dbReference>
<dbReference type="CDD" id="cd19540">
    <property type="entry name" value="LCL_NRPS-like"/>
    <property type="match status" value="2"/>
</dbReference>
<dbReference type="SUPFAM" id="SSF53474">
    <property type="entry name" value="alpha/beta-Hydrolases"/>
    <property type="match status" value="1"/>
</dbReference>
<dbReference type="InterPro" id="IPR010060">
    <property type="entry name" value="NRPS_synth"/>
</dbReference>
<dbReference type="InterPro" id="IPR029058">
    <property type="entry name" value="AB_hydrolase_fold"/>
</dbReference>
<dbReference type="InterPro" id="IPR010071">
    <property type="entry name" value="AA_adenyl_dom"/>
</dbReference>
<dbReference type="GO" id="GO:0017000">
    <property type="term" value="P:antibiotic biosynthetic process"/>
    <property type="evidence" value="ECO:0007669"/>
    <property type="project" value="UniProtKB-KW"/>
</dbReference>
<dbReference type="Pfam" id="PF00668">
    <property type="entry name" value="Condensation"/>
    <property type="match status" value="6"/>
</dbReference>
<dbReference type="Pfam" id="PF00550">
    <property type="entry name" value="PP-binding"/>
    <property type="match status" value="4"/>
</dbReference>
<dbReference type="Gene3D" id="1.10.1200.10">
    <property type="entry name" value="ACP-like"/>
    <property type="match status" value="3"/>
</dbReference>
<reference evidence="8" key="1">
    <citation type="submission" date="2022-10" db="EMBL/GenBank/DDBJ databases">
        <title>The complete genomes of actinobacterial strains from the NBC collection.</title>
        <authorList>
            <person name="Joergensen T.S."/>
            <person name="Alvarez Arevalo M."/>
            <person name="Sterndorff E.B."/>
            <person name="Faurdal D."/>
            <person name="Vuksanovic O."/>
            <person name="Mourched A.-S."/>
            <person name="Charusanti P."/>
            <person name="Shaw S."/>
            <person name="Blin K."/>
            <person name="Weber T."/>
        </authorList>
    </citation>
    <scope>NUCLEOTIDE SEQUENCE</scope>
    <source>
        <strain evidence="8">NBC_00003</strain>
    </source>
</reference>
<dbReference type="Gene3D" id="2.30.38.10">
    <property type="entry name" value="Luciferase, Domain 3"/>
    <property type="match status" value="4"/>
</dbReference>
<dbReference type="InterPro" id="IPR020806">
    <property type="entry name" value="PKS_PP-bd"/>
</dbReference>
<dbReference type="Pfam" id="PF00501">
    <property type="entry name" value="AMP-binding"/>
    <property type="match status" value="4"/>
</dbReference>
<feature type="domain" description="Carrier" evidence="7">
    <location>
        <begin position="5141"/>
        <end position="5216"/>
    </location>
</feature>
<dbReference type="InterPro" id="IPR020845">
    <property type="entry name" value="AMP-binding_CS"/>
</dbReference>